<evidence type="ECO:0000313" key="3">
    <source>
        <dbReference type="Proteomes" id="UP000204584"/>
    </source>
</evidence>
<proteinExistence type="predicted"/>
<dbReference type="Proteomes" id="UP000204584">
    <property type="component" value="Segment"/>
</dbReference>
<dbReference type="KEGG" id="vg:16605477"/>
<dbReference type="RefSeq" id="YP_008436752.1">
    <property type="nucleotide sequence ID" value="NC_022098.1"/>
</dbReference>
<name>S4W0Q7_9VIRU</name>
<sequence length="463" mass="49591">MDVSPYEAATPPTSGQGQRRGKRRRRALEDETLRSDTDGDSNLSAVVESLLAALATRPRVAEAVCNADPVLYNLCAQTSVPVTEGLVRQQINLIDLPRLYQPDGDVVRCALWRWVAAFSSVAHEGVIADRDAPPALAAMYALGSGAYVGTPRRWDLALLGDDDDRGEPWSSPLAAMAYEWVPRNDLLLWATLSPAATRTLPPQTEAMLAAASTVADAVRGDADVETDAVLDADSVLCGGGRLFAIMNVADRARQWGLPERERVDSLPEDGAVSTLNEARDVDRRAAETGDPVEALTVRIFGPPSARIEYGQLQGDDSDADGVDEYAGQPRTRWVMRLPGPPIDPLRLAEAGLWAPILAAAVGEGGTAEALYHVLTSDPFIDLAIGTINDTVQRLSAPAIEARGDDIPDECAQAAAAPVGILPMEVYATYLADDGGDAPQIVLWVRPVMDATLIDPDGRDWWQG</sequence>
<dbReference type="GeneID" id="16605477"/>
<accession>S4W0Q7</accession>
<keyword evidence="3" id="KW-1185">Reference proteome</keyword>
<feature type="compositionally biased region" description="Basic and acidic residues" evidence="1">
    <location>
        <begin position="27"/>
        <end position="37"/>
    </location>
</feature>
<evidence type="ECO:0000256" key="1">
    <source>
        <dbReference type="SAM" id="MobiDB-lite"/>
    </source>
</evidence>
<feature type="region of interest" description="Disordered" evidence="1">
    <location>
        <begin position="1"/>
        <end position="40"/>
    </location>
</feature>
<reference evidence="2 3" key="1">
    <citation type="journal article" date="2013" name="Science">
        <title>Pandoraviruses: amoeba viruses with genomes up to 2.5 Mb reaching that of parasitic eukaryotes.</title>
        <authorList>
            <person name="Philippe N."/>
            <person name="Legendre M."/>
            <person name="Doutre G."/>
            <person name="Coute Y."/>
            <person name="Poirot O."/>
            <person name="Lescot M."/>
            <person name="Arslan D."/>
            <person name="Seltzer V."/>
            <person name="Bertaux L."/>
            <person name="Bruley C."/>
            <person name="Garin J."/>
            <person name="Claverie J.M."/>
            <person name="Abergel C."/>
        </authorList>
    </citation>
    <scope>NUCLEOTIDE SEQUENCE [LARGE SCALE GENOMIC DNA]</scope>
</reference>
<protein>
    <submittedName>
        <fullName evidence="2">Uncharacterized protein</fullName>
    </submittedName>
</protein>
<gene>
    <name evidence="2" type="ORF">psal_cds_188</name>
</gene>
<organism evidence="2 3">
    <name type="scientific">Pandoravirus salinus</name>
    <dbReference type="NCBI Taxonomy" id="1349410"/>
    <lineage>
        <taxon>Viruses</taxon>
        <taxon>Pandoravirus</taxon>
    </lineage>
</organism>
<evidence type="ECO:0000313" key="2">
    <source>
        <dbReference type="EMBL" id="AGO83690.1"/>
    </source>
</evidence>
<dbReference type="EMBL" id="KC977571">
    <property type="protein sequence ID" value="AGO83690.1"/>
    <property type="molecule type" value="Genomic_DNA"/>
</dbReference>